<evidence type="ECO:0000313" key="2">
    <source>
        <dbReference type="EMBL" id="QHT20453.1"/>
    </source>
</evidence>
<dbReference type="InterPro" id="IPR040911">
    <property type="entry name" value="Exostosin_GT47"/>
</dbReference>
<sequence length="295" mass="34591">MPLKILELGKQYRPATSIVYPPFKNGRYMEEYFYDYIMTHKDQIESDLVYIPAFWTNIQTHPNFAGMKDNYNVLLKRAYSLMPEDTKYFTIVQDDSSVQLNLPPNTTIYGACNGNIPLPLIYEDTTHKLINTQRPPVRRQLASFVGTHTTHPLRIELFRLLGRKNDIKFITKGDWTNTVPVNLAEAFINSTLQSKFCLAPRGYGRSSFRFFEAMLLDCVPVYFWDDIEWLPYKDVLDYTKFSVSIHLNDIPRTVEILKSISNEKYLSMVEELKRVRHYFTLEGMSEYICTKINNR</sequence>
<accession>A0A6C0DVZ2</accession>
<name>A0A6C0DVZ2_9ZZZZ</name>
<dbReference type="InterPro" id="IPR004263">
    <property type="entry name" value="Exostosin"/>
</dbReference>
<organism evidence="2">
    <name type="scientific">viral metagenome</name>
    <dbReference type="NCBI Taxonomy" id="1070528"/>
    <lineage>
        <taxon>unclassified sequences</taxon>
        <taxon>metagenomes</taxon>
        <taxon>organismal metagenomes</taxon>
    </lineage>
</organism>
<dbReference type="PANTHER" id="PTHR11062">
    <property type="entry name" value="EXOSTOSIN HEPARAN SULFATE GLYCOSYLTRANSFERASE -RELATED"/>
    <property type="match status" value="1"/>
</dbReference>
<dbReference type="GO" id="GO:0016757">
    <property type="term" value="F:glycosyltransferase activity"/>
    <property type="evidence" value="ECO:0007669"/>
    <property type="project" value="InterPro"/>
</dbReference>
<proteinExistence type="predicted"/>
<dbReference type="PANTHER" id="PTHR11062:SF281">
    <property type="entry name" value="EXOSTOSIN-LIKE 2"/>
    <property type="match status" value="1"/>
</dbReference>
<protein>
    <recommendedName>
        <fullName evidence="1">Exostosin GT47 domain-containing protein</fullName>
    </recommendedName>
</protein>
<dbReference type="AlphaFoldDB" id="A0A6C0DVZ2"/>
<dbReference type="EMBL" id="MN739677">
    <property type="protein sequence ID" value="QHT20453.1"/>
    <property type="molecule type" value="Genomic_DNA"/>
</dbReference>
<feature type="domain" description="Exostosin GT47" evidence="1">
    <location>
        <begin position="117"/>
        <end position="260"/>
    </location>
</feature>
<dbReference type="Pfam" id="PF03016">
    <property type="entry name" value="Exostosin_GT47"/>
    <property type="match status" value="1"/>
</dbReference>
<evidence type="ECO:0000259" key="1">
    <source>
        <dbReference type="Pfam" id="PF03016"/>
    </source>
</evidence>
<reference evidence="2" key="1">
    <citation type="journal article" date="2020" name="Nature">
        <title>Giant virus diversity and host interactions through global metagenomics.</title>
        <authorList>
            <person name="Schulz F."/>
            <person name="Roux S."/>
            <person name="Paez-Espino D."/>
            <person name="Jungbluth S."/>
            <person name="Walsh D.A."/>
            <person name="Denef V.J."/>
            <person name="McMahon K.D."/>
            <person name="Konstantinidis K.T."/>
            <person name="Eloe-Fadrosh E.A."/>
            <person name="Kyrpides N.C."/>
            <person name="Woyke T."/>
        </authorList>
    </citation>
    <scope>NUCLEOTIDE SEQUENCE</scope>
    <source>
        <strain evidence="2">GVMAG-M-3300023174-60</strain>
    </source>
</reference>